<reference evidence="2" key="1">
    <citation type="submission" date="2021-02" db="EMBL/GenBank/DDBJ databases">
        <authorList>
            <person name="Nowell W R."/>
        </authorList>
    </citation>
    <scope>NUCLEOTIDE SEQUENCE</scope>
</reference>
<dbReference type="AlphaFoldDB" id="A0A816DP52"/>
<name>A0A816DP52_ADIRI</name>
<gene>
    <name evidence="1" type="ORF">EDS130_LOCUS26142</name>
    <name evidence="2" type="ORF">XAT740_LOCUS52670</name>
</gene>
<organism evidence="2 3">
    <name type="scientific">Adineta ricciae</name>
    <name type="common">Rotifer</name>
    <dbReference type="NCBI Taxonomy" id="249248"/>
    <lineage>
        <taxon>Eukaryota</taxon>
        <taxon>Metazoa</taxon>
        <taxon>Spiralia</taxon>
        <taxon>Gnathifera</taxon>
        <taxon>Rotifera</taxon>
        <taxon>Eurotatoria</taxon>
        <taxon>Bdelloidea</taxon>
        <taxon>Adinetida</taxon>
        <taxon>Adinetidae</taxon>
        <taxon>Adineta</taxon>
    </lineage>
</organism>
<dbReference type="Proteomes" id="UP000663852">
    <property type="component" value="Unassembled WGS sequence"/>
</dbReference>
<evidence type="ECO:0000313" key="3">
    <source>
        <dbReference type="Proteomes" id="UP000663828"/>
    </source>
</evidence>
<dbReference type="EMBL" id="CAJNOJ010000157">
    <property type="protein sequence ID" value="CAF1215927.1"/>
    <property type="molecule type" value="Genomic_DNA"/>
</dbReference>
<accession>A0A816DP52</accession>
<proteinExistence type="predicted"/>
<protein>
    <submittedName>
        <fullName evidence="2">Uncharacterized protein</fullName>
    </submittedName>
</protein>
<dbReference type="EMBL" id="CAJNOR010008755">
    <property type="protein sequence ID" value="CAF1637168.1"/>
    <property type="molecule type" value="Genomic_DNA"/>
</dbReference>
<keyword evidence="3" id="KW-1185">Reference proteome</keyword>
<evidence type="ECO:0000313" key="2">
    <source>
        <dbReference type="EMBL" id="CAF1637168.1"/>
    </source>
</evidence>
<dbReference type="Proteomes" id="UP000663828">
    <property type="component" value="Unassembled WGS sequence"/>
</dbReference>
<comment type="caution">
    <text evidence="2">The sequence shown here is derived from an EMBL/GenBank/DDBJ whole genome shotgun (WGS) entry which is preliminary data.</text>
</comment>
<evidence type="ECO:0000313" key="1">
    <source>
        <dbReference type="EMBL" id="CAF1215927.1"/>
    </source>
</evidence>
<sequence length="70" mass="7591">MAFGQNMNPCCRPPVPVCPPAPVCPPPVPVCPPPQPVCVPVCCCVERICCDPCLGPRRVTQCFQTMVRVR</sequence>